<accession>A0A8S4QF77</accession>
<keyword evidence="2" id="KW-1185">Reference proteome</keyword>
<dbReference type="Proteomes" id="UP000838756">
    <property type="component" value="Unassembled WGS sequence"/>
</dbReference>
<comment type="caution">
    <text evidence="1">The sequence shown here is derived from an EMBL/GenBank/DDBJ whole genome shotgun (WGS) entry which is preliminary data.</text>
</comment>
<organism evidence="1 2">
    <name type="scientific">Pararge aegeria aegeria</name>
    <dbReference type="NCBI Taxonomy" id="348720"/>
    <lineage>
        <taxon>Eukaryota</taxon>
        <taxon>Metazoa</taxon>
        <taxon>Ecdysozoa</taxon>
        <taxon>Arthropoda</taxon>
        <taxon>Hexapoda</taxon>
        <taxon>Insecta</taxon>
        <taxon>Pterygota</taxon>
        <taxon>Neoptera</taxon>
        <taxon>Endopterygota</taxon>
        <taxon>Lepidoptera</taxon>
        <taxon>Glossata</taxon>
        <taxon>Ditrysia</taxon>
        <taxon>Papilionoidea</taxon>
        <taxon>Nymphalidae</taxon>
        <taxon>Satyrinae</taxon>
        <taxon>Satyrini</taxon>
        <taxon>Parargina</taxon>
        <taxon>Pararge</taxon>
    </lineage>
</organism>
<dbReference type="AlphaFoldDB" id="A0A8S4QF77"/>
<name>A0A8S4QF77_9NEOP</name>
<evidence type="ECO:0000313" key="1">
    <source>
        <dbReference type="EMBL" id="CAH2208586.1"/>
    </source>
</evidence>
<dbReference type="OrthoDB" id="2154311at2759"/>
<proteinExistence type="predicted"/>
<protein>
    <submittedName>
        <fullName evidence="1">Jg12087 protein</fullName>
    </submittedName>
</protein>
<gene>
    <name evidence="1" type="primary">jg12087</name>
    <name evidence="1" type="ORF">PAEG_LOCUS1175</name>
</gene>
<reference evidence="1" key="1">
    <citation type="submission" date="2022-03" db="EMBL/GenBank/DDBJ databases">
        <authorList>
            <person name="Lindestad O."/>
        </authorList>
    </citation>
    <scope>NUCLEOTIDE SEQUENCE</scope>
</reference>
<dbReference type="EMBL" id="CAKXAJ010003993">
    <property type="protein sequence ID" value="CAH2208586.1"/>
    <property type="molecule type" value="Genomic_DNA"/>
</dbReference>
<sequence length="92" mass="10737">MIIALQALLYFRETLVTVIEGFLRPYYQKLSLKFKGDDDSDDEQSDDHVFAEYDDEKGVVFYPPVYAQRYAAVSDCLMDERWSGNLEKVKNL</sequence>
<evidence type="ECO:0000313" key="2">
    <source>
        <dbReference type="Proteomes" id="UP000838756"/>
    </source>
</evidence>